<keyword evidence="2" id="KW-0479">Metal-binding</keyword>
<dbReference type="Gene3D" id="3.40.50.1000">
    <property type="entry name" value="HAD superfamily/HAD-like"/>
    <property type="match status" value="1"/>
</dbReference>
<dbReference type="GO" id="GO:0008253">
    <property type="term" value="F:5'-nucleotidase activity"/>
    <property type="evidence" value="ECO:0007669"/>
    <property type="project" value="TreeGrafter"/>
</dbReference>
<dbReference type="EMBL" id="OU963867">
    <property type="protein sequence ID" value="CAH0774170.1"/>
    <property type="molecule type" value="Genomic_DNA"/>
</dbReference>
<evidence type="ECO:0000256" key="4">
    <source>
        <dbReference type="ARBA" id="ARBA00022842"/>
    </source>
</evidence>
<evidence type="ECO:0000256" key="3">
    <source>
        <dbReference type="ARBA" id="ARBA00022801"/>
    </source>
</evidence>
<dbReference type="PANTHER" id="PTHR12103:SF38">
    <property type="entry name" value="5'-NUCLEOTIDASE DOMAIN-CONTAINING PROTEIN 1"/>
    <property type="match status" value="1"/>
</dbReference>
<name>A0A9P0CEJ8_BEMTA</name>
<dbReference type="InterPro" id="IPR036412">
    <property type="entry name" value="HAD-like_sf"/>
</dbReference>
<keyword evidence="5" id="KW-0007">Acetylation</keyword>
<organism evidence="7 8">
    <name type="scientific">Bemisia tabaci</name>
    <name type="common">Sweetpotato whitefly</name>
    <name type="synonym">Aleurodes tabaci</name>
    <dbReference type="NCBI Taxonomy" id="7038"/>
    <lineage>
        <taxon>Eukaryota</taxon>
        <taxon>Metazoa</taxon>
        <taxon>Ecdysozoa</taxon>
        <taxon>Arthropoda</taxon>
        <taxon>Hexapoda</taxon>
        <taxon>Insecta</taxon>
        <taxon>Pterygota</taxon>
        <taxon>Neoptera</taxon>
        <taxon>Paraneoptera</taxon>
        <taxon>Hemiptera</taxon>
        <taxon>Sternorrhyncha</taxon>
        <taxon>Aleyrodoidea</taxon>
        <taxon>Aleyrodidae</taxon>
        <taxon>Aleyrodinae</taxon>
        <taxon>Bemisia</taxon>
    </lineage>
</organism>
<keyword evidence="8" id="KW-1185">Reference proteome</keyword>
<dbReference type="InterPro" id="IPR008380">
    <property type="entry name" value="HAD-SF_hydro_IG_5-nucl"/>
</dbReference>
<dbReference type="FunFam" id="3.40.50.1000:FF:000086">
    <property type="entry name" value="LD24878p"/>
    <property type="match status" value="1"/>
</dbReference>
<protein>
    <recommendedName>
        <fullName evidence="6">5'-nucleotidase domain-containing protein 1</fullName>
    </recommendedName>
</protein>
<evidence type="ECO:0000313" key="7">
    <source>
        <dbReference type="EMBL" id="CAH0774170.1"/>
    </source>
</evidence>
<dbReference type="Proteomes" id="UP001152759">
    <property type="component" value="Chromosome 6"/>
</dbReference>
<dbReference type="Pfam" id="PF05761">
    <property type="entry name" value="5_nucleotid"/>
    <property type="match status" value="1"/>
</dbReference>
<dbReference type="PANTHER" id="PTHR12103">
    <property type="entry name" value="5'-NUCLEOTIDASE DOMAIN-CONTAINING"/>
    <property type="match status" value="1"/>
</dbReference>
<dbReference type="InterPro" id="IPR023214">
    <property type="entry name" value="HAD_sf"/>
</dbReference>
<evidence type="ECO:0000256" key="5">
    <source>
        <dbReference type="ARBA" id="ARBA00022990"/>
    </source>
</evidence>
<keyword evidence="4" id="KW-0460">Magnesium</keyword>
<dbReference type="SUPFAM" id="SSF56784">
    <property type="entry name" value="HAD-like"/>
    <property type="match status" value="1"/>
</dbReference>
<proteinExistence type="inferred from homology"/>
<dbReference type="AlphaFoldDB" id="A0A9P0CEJ8"/>
<dbReference type="KEGG" id="btab:109034449"/>
<dbReference type="GO" id="GO:0046872">
    <property type="term" value="F:metal ion binding"/>
    <property type="evidence" value="ECO:0007669"/>
    <property type="project" value="UniProtKB-KW"/>
</dbReference>
<comment type="similarity">
    <text evidence="1">Belongs to the 5'(3')-deoxyribonucleotidase family.</text>
</comment>
<reference evidence="7" key="1">
    <citation type="submission" date="2021-12" db="EMBL/GenBank/DDBJ databases">
        <authorList>
            <person name="King R."/>
        </authorList>
    </citation>
    <scope>NUCLEOTIDE SEQUENCE</scope>
</reference>
<evidence type="ECO:0000256" key="6">
    <source>
        <dbReference type="ARBA" id="ARBA00069357"/>
    </source>
</evidence>
<evidence type="ECO:0000256" key="2">
    <source>
        <dbReference type="ARBA" id="ARBA00022723"/>
    </source>
</evidence>
<evidence type="ECO:0000313" key="8">
    <source>
        <dbReference type="Proteomes" id="UP001152759"/>
    </source>
</evidence>
<sequence length="560" mass="63412">MMGPKILAKVSKSKELKWCKIFRECSDFCGNRGRVASPPINGASPTNGRQQHLSASHRCVLIRSYAETGAGSTITITNPLPARKVIVAIVRDYSKNCTRTVKLQAGPSALNMAPSLSLDDYDCIGFDLDNTLGEYQLLANAKLEFDLFAKYLVERKGYDSSIFLPPFEDEIDFVQRGLILDNFKGNILKIGHDGTVLRACHGTKAMSDEEIAETYGPERKWNIGVEYCSNPLTYWEGSLAEQMRTLLDYFDTPASLLFARAVDAVDIKLGKRPEKYTVFPDMLEGLKEMYAREHFQLNKGGYFPTIKADYPKYVKRSSPNILKWLRELKKTKKLFVITGSNIDYASWTSKQALGDDWKEYFDIGVFYSRKPGFFTARRPFLKIEGITETDPVTSDDLQPNNCYSQGNWPDLYKFLGRITGKEEPKCLYIGDNLLQDIFTPSRYSNCDTIAVIEELNAESDPEKNPNSRHEAESYLKSNFWGSYFFDEKSDKPTLWAKMIHQHSKLCIPSLEVLAQLPIDHSFECFSPDEAEQNIALNLSGYYPFSPPSLSTKQKGTISQA</sequence>
<evidence type="ECO:0000256" key="1">
    <source>
        <dbReference type="ARBA" id="ARBA00009589"/>
    </source>
</evidence>
<keyword evidence="3" id="KW-0378">Hydrolase</keyword>
<gene>
    <name evidence="7" type="ORF">BEMITA_LOCUS10553</name>
</gene>
<accession>A0A9P0CEJ8</accession>